<dbReference type="RefSeq" id="XP_018190851.1">
    <property type="nucleotide sequence ID" value="XM_018334763.1"/>
</dbReference>
<dbReference type="EMBL" id="KV407455">
    <property type="protein sequence ID" value="KZF25296.1"/>
    <property type="molecule type" value="Genomic_DNA"/>
</dbReference>
<evidence type="ECO:0000256" key="1">
    <source>
        <dbReference type="SAM" id="Phobius"/>
    </source>
</evidence>
<organism evidence="2 3">
    <name type="scientific">Xylona heveae (strain CBS 132557 / TC161)</name>
    <dbReference type="NCBI Taxonomy" id="1328760"/>
    <lineage>
        <taxon>Eukaryota</taxon>
        <taxon>Fungi</taxon>
        <taxon>Dikarya</taxon>
        <taxon>Ascomycota</taxon>
        <taxon>Pezizomycotina</taxon>
        <taxon>Xylonomycetes</taxon>
        <taxon>Xylonales</taxon>
        <taxon>Xylonaceae</taxon>
        <taxon>Xylona</taxon>
    </lineage>
</organism>
<evidence type="ECO:0000313" key="3">
    <source>
        <dbReference type="Proteomes" id="UP000076632"/>
    </source>
</evidence>
<reference evidence="2 3" key="1">
    <citation type="journal article" date="2016" name="Fungal Biol.">
        <title>The genome of Xylona heveae provides a window into fungal endophytism.</title>
        <authorList>
            <person name="Gazis R."/>
            <person name="Kuo A."/>
            <person name="Riley R."/>
            <person name="LaButti K."/>
            <person name="Lipzen A."/>
            <person name="Lin J."/>
            <person name="Amirebrahimi M."/>
            <person name="Hesse C.N."/>
            <person name="Spatafora J.W."/>
            <person name="Henrissat B."/>
            <person name="Hainaut M."/>
            <person name="Grigoriev I.V."/>
            <person name="Hibbett D.S."/>
        </authorList>
    </citation>
    <scope>NUCLEOTIDE SEQUENCE [LARGE SCALE GENOMIC DNA]</scope>
    <source>
        <strain evidence="2 3">TC161</strain>
    </source>
</reference>
<accession>A0A165IRX0</accession>
<keyword evidence="1" id="KW-1133">Transmembrane helix</keyword>
<dbReference type="AlphaFoldDB" id="A0A165IRX0"/>
<evidence type="ECO:0000313" key="2">
    <source>
        <dbReference type="EMBL" id="KZF25296.1"/>
    </source>
</evidence>
<sequence length="100" mass="10850">MATDDRDVSVLENLLPEEPDQNDEKVGHNTQISSLALSPSSSPLRLRSFLPSAYLLKCLLFITIASVVLLVVAIPRECQAKAPVGWIDIAPDSDATIFDS</sequence>
<dbReference type="Proteomes" id="UP000076632">
    <property type="component" value="Unassembled WGS sequence"/>
</dbReference>
<dbReference type="GeneID" id="28899900"/>
<name>A0A165IRX0_XYLHT</name>
<keyword evidence="1" id="KW-0472">Membrane</keyword>
<feature type="transmembrane region" description="Helical" evidence="1">
    <location>
        <begin position="54"/>
        <end position="74"/>
    </location>
</feature>
<protein>
    <submittedName>
        <fullName evidence="2">Uncharacterized protein</fullName>
    </submittedName>
</protein>
<keyword evidence="3" id="KW-1185">Reference proteome</keyword>
<gene>
    <name evidence="2" type="ORF">L228DRAFT_265771</name>
</gene>
<keyword evidence="1" id="KW-0812">Transmembrane</keyword>
<dbReference type="InParanoid" id="A0A165IRX0"/>
<proteinExistence type="predicted"/>